<feature type="coiled-coil region" evidence="1">
    <location>
        <begin position="294"/>
        <end position="321"/>
    </location>
</feature>
<organism evidence="2 3">
    <name type="scientific">Priestia filamentosa</name>
    <dbReference type="NCBI Taxonomy" id="1402861"/>
    <lineage>
        <taxon>Bacteria</taxon>
        <taxon>Bacillati</taxon>
        <taxon>Bacillota</taxon>
        <taxon>Bacilli</taxon>
        <taxon>Bacillales</taxon>
        <taxon>Bacillaceae</taxon>
        <taxon>Priestia</taxon>
    </lineage>
</organism>
<keyword evidence="1" id="KW-0175">Coiled coil</keyword>
<dbReference type="PATRIC" id="fig|135735.6.peg.1551"/>
<gene>
    <name evidence="2" type="ORF">BEH_07615</name>
</gene>
<keyword evidence="3" id="KW-1185">Reference proteome</keyword>
<dbReference type="KEGG" id="beo:BEH_07615"/>
<dbReference type="EMBL" id="CP011974">
    <property type="protein sequence ID" value="AKO91977.1"/>
    <property type="molecule type" value="Genomic_DNA"/>
</dbReference>
<protein>
    <submittedName>
        <fullName evidence="2">Transposase</fullName>
    </submittedName>
</protein>
<accession>A0A0H4KCY1</accession>
<dbReference type="OrthoDB" id="1652909at2"/>
<evidence type="ECO:0000313" key="3">
    <source>
        <dbReference type="Proteomes" id="UP000036202"/>
    </source>
</evidence>
<name>A0A0H4KCY1_9BACI</name>
<proteinExistence type="predicted"/>
<dbReference type="AlphaFoldDB" id="A0A0H4KCY1"/>
<evidence type="ECO:0000313" key="2">
    <source>
        <dbReference type="EMBL" id="AKO91977.1"/>
    </source>
</evidence>
<sequence length="481" mass="56753">MSNYILTLKLRTEKYQEDILNKRLEVGRRIYNSILGDLLKRYNTLKQSKGYRLALKMQKGKERNKKLNDLNKEYGLTEYLLHTHIKPMQKKFKKNIDSSTAQKIATRCFSAFQKLMLHEADKLNFKKCGELNSLEGKSNKTGIRFKNNQLVWNKLIIPVIIKKNDIYAHTALQDNIKYCRVVRKLIGGKYKFYIQLILEGIPPKKHNNETGEVRHVRNEGSVGIDIGTQTIAISSQKEVKLLELAPEVSIIEKEKRILQRKLNRQRRANNPHKYNENGLIKRGNTGKWIYSKNYIKTKNKLAELQRKIAAKRKQSHEKLANYILTLGDNIKVEQMNYQGLQKRAKETTVNEKTGRFNKKKRFGKSLENKAPAMFLIILDNKLKFDNKELRKINTTSFKASQYNHFTDEYVKKKLSERWNKFECSKIQRDLYSAYLIMNSRWNLKEADRDLCFDNWNRFKELHDLEIERLRNEDRTIASMGI</sequence>
<reference evidence="3" key="2">
    <citation type="submission" date="2015-06" db="EMBL/GenBank/DDBJ databases">
        <title>Genome Sequence of Bacillus endophyticus and Analysis of its Companion Mechanism in the Ketogulonigenium vulgare-Bacillus strain Consortium.</title>
        <authorList>
            <person name="Jia N."/>
            <person name="Du J."/>
            <person name="Ding M.-Z."/>
            <person name="Gao F."/>
            <person name="Yuan Y.-J."/>
        </authorList>
    </citation>
    <scope>NUCLEOTIDE SEQUENCE [LARGE SCALE GENOMIC DNA]</scope>
    <source>
        <strain evidence="3">Hbe603</strain>
    </source>
</reference>
<dbReference type="Proteomes" id="UP000036202">
    <property type="component" value="Chromosome"/>
</dbReference>
<dbReference type="RefSeq" id="WP_046216938.1">
    <property type="nucleotide sequence ID" value="NZ_CP011974.1"/>
</dbReference>
<reference evidence="2 3" key="1">
    <citation type="journal article" date="2015" name="PLoS ONE">
        <title>Genome Sequence of Bacillus endophyticus and Analysis of Its Companion Mechanism in the Ketogulonigenium vulgare-Bacillus Strain Consortium.</title>
        <authorList>
            <person name="Jia N."/>
            <person name="Du J."/>
            <person name="Ding M.Z."/>
            <person name="Gao F."/>
            <person name="Yuan Y.J."/>
        </authorList>
    </citation>
    <scope>NUCLEOTIDE SEQUENCE [LARGE SCALE GENOMIC DNA]</scope>
    <source>
        <strain evidence="2 3">Hbe603</strain>
    </source>
</reference>
<evidence type="ECO:0000256" key="1">
    <source>
        <dbReference type="SAM" id="Coils"/>
    </source>
</evidence>